<name>A0A369K245_HYPMA</name>
<proteinExistence type="predicted"/>
<evidence type="ECO:0000313" key="3">
    <source>
        <dbReference type="Proteomes" id="UP000076154"/>
    </source>
</evidence>
<protein>
    <submittedName>
        <fullName evidence="2">Uncharacterized protein</fullName>
    </submittedName>
</protein>
<dbReference type="Proteomes" id="UP000076154">
    <property type="component" value="Unassembled WGS sequence"/>
</dbReference>
<dbReference type="EMBL" id="LUEZ02000015">
    <property type="protein sequence ID" value="RDB27580.1"/>
    <property type="molecule type" value="Genomic_DNA"/>
</dbReference>
<feature type="compositionally biased region" description="Pro residues" evidence="1">
    <location>
        <begin position="98"/>
        <end position="118"/>
    </location>
</feature>
<gene>
    <name evidence="2" type="ORF">Hypma_003883</name>
</gene>
<evidence type="ECO:0000256" key="1">
    <source>
        <dbReference type="SAM" id="MobiDB-lite"/>
    </source>
</evidence>
<dbReference type="PANTHER" id="PTHR48125:SF12">
    <property type="entry name" value="AT HOOK TRANSCRIPTION FACTOR FAMILY-RELATED"/>
    <property type="match status" value="1"/>
</dbReference>
<keyword evidence="3" id="KW-1185">Reference proteome</keyword>
<dbReference type="InParanoid" id="A0A369K245"/>
<dbReference type="PANTHER" id="PTHR48125">
    <property type="entry name" value="LP07818P1"/>
    <property type="match status" value="1"/>
</dbReference>
<reference evidence="2" key="1">
    <citation type="submission" date="2018-04" db="EMBL/GenBank/DDBJ databases">
        <title>Whole genome sequencing of Hypsizygus marmoreus.</title>
        <authorList>
            <person name="Choi I.-G."/>
            <person name="Min B."/>
            <person name="Kim J.-G."/>
            <person name="Kim S."/>
            <person name="Oh Y.-L."/>
            <person name="Kong W.-S."/>
            <person name="Park H."/>
            <person name="Jeong J."/>
            <person name="Song E.-S."/>
        </authorList>
    </citation>
    <scope>NUCLEOTIDE SEQUENCE [LARGE SCALE GENOMIC DNA]</scope>
    <source>
        <strain evidence="2">51987-8</strain>
    </source>
</reference>
<organism evidence="2 3">
    <name type="scientific">Hypsizygus marmoreus</name>
    <name type="common">White beech mushroom</name>
    <name type="synonym">Agaricus marmoreus</name>
    <dbReference type="NCBI Taxonomy" id="39966"/>
    <lineage>
        <taxon>Eukaryota</taxon>
        <taxon>Fungi</taxon>
        <taxon>Dikarya</taxon>
        <taxon>Basidiomycota</taxon>
        <taxon>Agaricomycotina</taxon>
        <taxon>Agaricomycetes</taxon>
        <taxon>Agaricomycetidae</taxon>
        <taxon>Agaricales</taxon>
        <taxon>Tricholomatineae</taxon>
        <taxon>Lyophyllaceae</taxon>
        <taxon>Hypsizygus</taxon>
    </lineage>
</organism>
<comment type="caution">
    <text evidence="2">The sequence shown here is derived from an EMBL/GenBank/DDBJ whole genome shotgun (WGS) entry which is preliminary data.</text>
</comment>
<feature type="region of interest" description="Disordered" evidence="1">
    <location>
        <begin position="23"/>
        <end position="118"/>
    </location>
</feature>
<feature type="compositionally biased region" description="Low complexity" evidence="1">
    <location>
        <begin position="77"/>
        <end position="97"/>
    </location>
</feature>
<sequence length="612" mass="68581">MADFHLGPLQIRLTQKRFTRVDLNAPQTQTAPPFWQAQDPGPPPNTYSLEDSLFPEFPPPLDAPDSPPTGDDIFTFSSPPLVGDPLPGPSPSDDIPPLGDPPPPPPPPPAVLPAPAPPPINRWVEPQFHLDEYPERLRNGLLHYFPWYFNTHGIGGYQTVTPRWLGDLIMHMPLSGIMTFINPRIAPGRDMSLHQLRDNQMEALFQWYPLWREINMGILYVVQVVILQTRFDLPLAILKALLQQYIYQVGLVVVARYNLFMDGMHNINIGDIGNVVDVNMDDHDHPHRPPSPPVPGGRPHIIQRAHVPQGRQHQAPPHTQAAPPVNPFAGYDLGTITHSSSAFIRHVMAWFDDVTDKALDDLVYLIDKYVSNGNFGFKKDLRKVIADKTLDTYHPFFWFKSTDDTSDDAPPKDDVPMNSAPIIITACTGFLCFGTSDLCVRGNHIGIGSLTLMILDFLLNVRQKLGLLGPYNPQNPEEPKFRLTTADDRLRYTQNFLFFTNRQTVLKTEYPLYYDYMVYSILRVAERTDDVLLRGSVPSPSLTATTLIGEGPFATRTYSSVPAQPPMEGSTNLNLHPDDLCNPPFYKQEIAGCAKATVSLLDSRVFHEQGGI</sequence>
<feature type="region of interest" description="Disordered" evidence="1">
    <location>
        <begin position="282"/>
        <end position="301"/>
    </location>
</feature>
<accession>A0A369K245</accession>
<feature type="compositionally biased region" description="Pro residues" evidence="1">
    <location>
        <begin position="56"/>
        <end position="67"/>
    </location>
</feature>
<evidence type="ECO:0000313" key="2">
    <source>
        <dbReference type="EMBL" id="RDB27580.1"/>
    </source>
</evidence>
<dbReference type="AlphaFoldDB" id="A0A369K245"/>